<gene>
    <name evidence="1" type="ORF">OEIGOIKO_07857</name>
</gene>
<evidence type="ECO:0000313" key="1">
    <source>
        <dbReference type="EMBL" id="GCD40000.1"/>
    </source>
</evidence>
<organism evidence="1 2">
    <name type="scientific">Streptomyces chrestomyceticus JCM 4735</name>
    <dbReference type="NCBI Taxonomy" id="1306181"/>
    <lineage>
        <taxon>Bacteria</taxon>
        <taxon>Bacillati</taxon>
        <taxon>Actinomycetota</taxon>
        <taxon>Actinomycetes</taxon>
        <taxon>Kitasatosporales</taxon>
        <taxon>Streptomycetaceae</taxon>
        <taxon>Streptomyces</taxon>
    </lineage>
</organism>
<dbReference type="Proteomes" id="UP000287830">
    <property type="component" value="Unassembled WGS sequence"/>
</dbReference>
<protein>
    <submittedName>
        <fullName evidence="1">Transcriptional regulator</fullName>
    </submittedName>
</protein>
<dbReference type="AlphaFoldDB" id="A0A7U9Q2Z8"/>
<dbReference type="OrthoDB" id="9805309at2"/>
<reference evidence="1 2" key="1">
    <citation type="submission" date="2018-11" db="EMBL/GenBank/DDBJ databases">
        <title>Whole genome sequence of Streptomyces chrestomyceticus NBRC 13444(T).</title>
        <authorList>
            <person name="Komaki H."/>
            <person name="Tamura T."/>
        </authorList>
    </citation>
    <scope>NUCLEOTIDE SEQUENCE [LARGE SCALE GENOMIC DNA]</scope>
    <source>
        <strain evidence="1 2">NBRC 13444</strain>
    </source>
</reference>
<comment type="caution">
    <text evidence="1">The sequence shown here is derived from an EMBL/GenBank/DDBJ whole genome shotgun (WGS) entry which is preliminary data.</text>
</comment>
<dbReference type="EMBL" id="BHZC01000001">
    <property type="protein sequence ID" value="GCD40000.1"/>
    <property type="molecule type" value="Genomic_DNA"/>
</dbReference>
<dbReference type="RefSeq" id="WP_125048802.1">
    <property type="nucleotide sequence ID" value="NZ_BHZC01000001.1"/>
</dbReference>
<accession>A0A7U9Q2Z8</accession>
<evidence type="ECO:0000313" key="2">
    <source>
        <dbReference type="Proteomes" id="UP000287830"/>
    </source>
</evidence>
<sequence length="64" mass="6852">MAIIVGLDVQLAQRDLPVGGFADTVGITPAHIAVLRWVPDEDAADGHTWRRATLHGRLPAGGWL</sequence>
<proteinExistence type="predicted"/>
<dbReference type="GeneID" id="95626482"/>
<name>A0A7U9Q2Z8_9ACTN</name>